<dbReference type="InterPro" id="IPR019289">
    <property type="entry name" value="Phage_tail_E/E"/>
</dbReference>
<dbReference type="EMBL" id="POTC01000003">
    <property type="protein sequence ID" value="POF63851.1"/>
    <property type="molecule type" value="Genomic_DNA"/>
</dbReference>
<reference evidence="1 2" key="1">
    <citation type="submission" date="2018-01" db="EMBL/GenBank/DDBJ databases">
        <title>Draft Genome Sequence of Komagataeibacter maltaceti LMG 1529, a Vinegar Producing Acetic Acid Bacterium Isolated from Malt Vinegar Brewery Acetifiers.</title>
        <authorList>
            <person name="Zhang Q."/>
            <person name="Hollensteiner J."/>
            <person name="Poehlein A."/>
            <person name="Daniel R."/>
        </authorList>
    </citation>
    <scope>NUCLEOTIDE SEQUENCE [LARGE SCALE GENOMIC DNA]</scope>
    <source>
        <strain evidence="1 2">LMG 1529</strain>
    </source>
</reference>
<organism evidence="1 2">
    <name type="scientific">Novacetimonas maltaceti</name>
    <dbReference type="NCBI Taxonomy" id="1203393"/>
    <lineage>
        <taxon>Bacteria</taxon>
        <taxon>Pseudomonadati</taxon>
        <taxon>Pseudomonadota</taxon>
        <taxon>Alphaproteobacteria</taxon>
        <taxon>Acetobacterales</taxon>
        <taxon>Acetobacteraceae</taxon>
        <taxon>Novacetimonas</taxon>
    </lineage>
</organism>
<evidence type="ECO:0000313" key="2">
    <source>
        <dbReference type="Proteomes" id="UP000237344"/>
    </source>
</evidence>
<dbReference type="AlphaFoldDB" id="A0A2S3W4R7"/>
<dbReference type="Proteomes" id="UP000237344">
    <property type="component" value="Unassembled WGS sequence"/>
</dbReference>
<protein>
    <submittedName>
        <fullName evidence="1">Uncharacterized protein</fullName>
    </submittedName>
</protein>
<dbReference type="RefSeq" id="WP_110094087.1">
    <property type="nucleotide sequence ID" value="NZ_NKUE01000009.1"/>
</dbReference>
<dbReference type="OrthoDB" id="7267244at2"/>
<dbReference type="Pfam" id="PF10109">
    <property type="entry name" value="Phage_TAC_7"/>
    <property type="match status" value="1"/>
</dbReference>
<gene>
    <name evidence="1" type="ORF">KMAL_03820</name>
</gene>
<keyword evidence="2" id="KW-1185">Reference proteome</keyword>
<accession>A0A2S3W4R7</accession>
<name>A0A2S3W4R7_9PROT</name>
<sequence>MQPIIIPLDPPLRHAGGEIPELILTEPEAQKMFLAWRAIETGANPESSVIFARDLVAKSSGLPESAVNDLPISIMVTGAERLSDAIASEVEGFELDESETEFVFPAPVTVGNIEYTSLSLREPTSGEAIKANSHLRNSQGPASQLRYQMALVSLVTGVPSANVHRFPVTIVMKAARAIEGFSMAGRQTGAS</sequence>
<proteinExistence type="predicted"/>
<comment type="caution">
    <text evidence="1">The sequence shown here is derived from an EMBL/GenBank/DDBJ whole genome shotgun (WGS) entry which is preliminary data.</text>
</comment>
<evidence type="ECO:0000313" key="1">
    <source>
        <dbReference type="EMBL" id="POF63851.1"/>
    </source>
</evidence>